<dbReference type="RefSeq" id="WP_183693676.1">
    <property type="nucleotide sequence ID" value="NZ_JACICA010000001.1"/>
</dbReference>
<dbReference type="GO" id="GO:0046872">
    <property type="term" value="F:metal ion binding"/>
    <property type="evidence" value="ECO:0007669"/>
    <property type="project" value="UniProtKB-KW"/>
</dbReference>
<dbReference type="Gene3D" id="3.20.20.70">
    <property type="entry name" value="Aldolase class I"/>
    <property type="match status" value="1"/>
</dbReference>
<evidence type="ECO:0000256" key="4">
    <source>
        <dbReference type="ARBA" id="ARBA00022723"/>
    </source>
</evidence>
<dbReference type="GO" id="GO:0051539">
    <property type="term" value="F:4 iron, 4 sulfur cluster binding"/>
    <property type="evidence" value="ECO:0007669"/>
    <property type="project" value="UniProtKB-KW"/>
</dbReference>
<name>A0A7W5XX28_9BACT</name>
<dbReference type="CDD" id="cd01335">
    <property type="entry name" value="Radical_SAM"/>
    <property type="match status" value="1"/>
</dbReference>
<comment type="caution">
    <text evidence="8">The sequence shown here is derived from an EMBL/GenBank/DDBJ whole genome shotgun (WGS) entry which is preliminary data.</text>
</comment>
<evidence type="ECO:0000256" key="6">
    <source>
        <dbReference type="ARBA" id="ARBA00023014"/>
    </source>
</evidence>
<reference evidence="8 9" key="1">
    <citation type="submission" date="2020-08" db="EMBL/GenBank/DDBJ databases">
        <title>Genomic Encyclopedia of Type Strains, Phase IV (KMG-IV): sequencing the most valuable type-strain genomes for metagenomic binning, comparative biology and taxonomic classification.</title>
        <authorList>
            <person name="Goeker M."/>
        </authorList>
    </citation>
    <scope>NUCLEOTIDE SEQUENCE [LARGE SCALE GENOMIC DNA]</scope>
    <source>
        <strain evidence="8 9">DSM 22548</strain>
    </source>
</reference>
<evidence type="ECO:0000313" key="8">
    <source>
        <dbReference type="EMBL" id="MBB3701720.1"/>
    </source>
</evidence>
<dbReference type="AlphaFoldDB" id="A0A7W5XX28"/>
<dbReference type="InterPro" id="IPR007197">
    <property type="entry name" value="rSAM"/>
</dbReference>
<dbReference type="SFLD" id="SFLDS00029">
    <property type="entry name" value="Radical_SAM"/>
    <property type="match status" value="1"/>
</dbReference>
<dbReference type="SUPFAM" id="SSF102114">
    <property type="entry name" value="Radical SAM enzymes"/>
    <property type="match status" value="1"/>
</dbReference>
<dbReference type="PROSITE" id="PS51918">
    <property type="entry name" value="RADICAL_SAM"/>
    <property type="match status" value="1"/>
</dbReference>
<dbReference type="Proteomes" id="UP000541425">
    <property type="component" value="Unassembled WGS sequence"/>
</dbReference>
<evidence type="ECO:0000256" key="1">
    <source>
        <dbReference type="ARBA" id="ARBA00001966"/>
    </source>
</evidence>
<comment type="cofactor">
    <cofactor evidence="1">
        <name>[4Fe-4S] cluster</name>
        <dbReference type="ChEBI" id="CHEBI:49883"/>
    </cofactor>
</comment>
<feature type="domain" description="Radical SAM core" evidence="7">
    <location>
        <begin position="17"/>
        <end position="253"/>
    </location>
</feature>
<evidence type="ECO:0000313" key="9">
    <source>
        <dbReference type="Proteomes" id="UP000541425"/>
    </source>
</evidence>
<keyword evidence="2" id="KW-0004">4Fe-4S</keyword>
<keyword evidence="6" id="KW-0411">Iron-sulfur</keyword>
<keyword evidence="3" id="KW-0949">S-adenosyl-L-methionine</keyword>
<keyword evidence="5" id="KW-0408">Iron</keyword>
<evidence type="ECO:0000256" key="5">
    <source>
        <dbReference type="ARBA" id="ARBA00023004"/>
    </source>
</evidence>
<dbReference type="SFLD" id="SFLDG01083">
    <property type="entry name" value="Uncharacterised_Radical_SAM_Su"/>
    <property type="match status" value="1"/>
</dbReference>
<evidence type="ECO:0000256" key="3">
    <source>
        <dbReference type="ARBA" id="ARBA00022691"/>
    </source>
</evidence>
<dbReference type="GO" id="GO:0003824">
    <property type="term" value="F:catalytic activity"/>
    <property type="evidence" value="ECO:0007669"/>
    <property type="project" value="InterPro"/>
</dbReference>
<gene>
    <name evidence="8" type="ORF">FHS60_000162</name>
</gene>
<protein>
    <submittedName>
        <fullName evidence="8">Wyosine [tRNA(Phe)-imidazoG37] synthetase (Radical SAM superfamily)</fullName>
    </submittedName>
</protein>
<keyword evidence="4" id="KW-0479">Metal-binding</keyword>
<dbReference type="Pfam" id="PF04055">
    <property type="entry name" value="Radical_SAM"/>
    <property type="match status" value="1"/>
</dbReference>
<proteinExistence type="predicted"/>
<dbReference type="EMBL" id="JACICA010000001">
    <property type="protein sequence ID" value="MBB3701720.1"/>
    <property type="molecule type" value="Genomic_DNA"/>
</dbReference>
<dbReference type="InterPro" id="IPR013785">
    <property type="entry name" value="Aldolase_TIM"/>
</dbReference>
<dbReference type="InterPro" id="IPR058240">
    <property type="entry name" value="rSAM_sf"/>
</dbReference>
<dbReference type="PANTHER" id="PTHR43787">
    <property type="entry name" value="FEMO COFACTOR BIOSYNTHESIS PROTEIN NIFB-RELATED"/>
    <property type="match status" value="1"/>
</dbReference>
<accession>A0A7W5XX28</accession>
<sequence length="258" mass="29108">MSTIIFPAPIYGPVHSRRMGISLGINLMPHDGKVCTFDCVYCECGFNKDRVAQSQRPTRQEVQRALEERLEQMQAEGQVPDVLTFAGNGEPTTHPDFLGIIEDTIALRNRFCPKAKVSVLSNTSLAARPNIHKALMLVDNNILKLDTINLEYIQLVDRPLYPYNVEKVIESLKAFNGHVIVQTMFMKGTVEGKNVDNTGDEYVLPWLEAVKEIKPQQVMIYTIDRETPNHNLQKATHEELDRIVAMIEKEGIPATASY</sequence>
<dbReference type="InterPro" id="IPR040084">
    <property type="entry name" value="GTPase_Obg"/>
</dbReference>
<organism evidence="8 9">
    <name type="scientific">Alloprevotella rava</name>
    <dbReference type="NCBI Taxonomy" id="671218"/>
    <lineage>
        <taxon>Bacteria</taxon>
        <taxon>Pseudomonadati</taxon>
        <taxon>Bacteroidota</taxon>
        <taxon>Bacteroidia</taxon>
        <taxon>Bacteroidales</taxon>
        <taxon>Prevotellaceae</taxon>
        <taxon>Alloprevotella</taxon>
    </lineage>
</organism>
<dbReference type="PANTHER" id="PTHR43787:SF11">
    <property type="entry name" value="UPF0026 PROTEIN SLR1464"/>
    <property type="match status" value="1"/>
</dbReference>
<evidence type="ECO:0000259" key="7">
    <source>
        <dbReference type="PROSITE" id="PS51918"/>
    </source>
</evidence>
<evidence type="ECO:0000256" key="2">
    <source>
        <dbReference type="ARBA" id="ARBA00022485"/>
    </source>
</evidence>